<dbReference type="OrthoDB" id="9804504at2"/>
<accession>A0A1G7MI19</accession>
<dbReference type="InterPro" id="IPR059117">
    <property type="entry name" value="APS_kinase_dom"/>
</dbReference>
<keyword evidence="4" id="KW-1185">Reference proteome</keyword>
<dbReference type="EMBL" id="FNAI01000021">
    <property type="protein sequence ID" value="SDF61266.1"/>
    <property type="molecule type" value="Genomic_DNA"/>
</dbReference>
<reference evidence="3 4" key="1">
    <citation type="submission" date="2016-10" db="EMBL/GenBank/DDBJ databases">
        <authorList>
            <person name="de Groot N.N."/>
        </authorList>
    </citation>
    <scope>NUCLEOTIDE SEQUENCE [LARGE SCALE GENOMIC DNA]</scope>
    <source>
        <strain evidence="3 4">47C3B</strain>
    </source>
</reference>
<dbReference type="InterPro" id="IPR050512">
    <property type="entry name" value="Sulf_AdTrans/APS_kinase"/>
</dbReference>
<dbReference type="GO" id="GO:0019379">
    <property type="term" value="P:sulfate assimilation, phosphoadenylyl sulfate reduction by phosphoadenylyl-sulfate reductase (thioredoxin)"/>
    <property type="evidence" value="ECO:0007669"/>
    <property type="project" value="TreeGrafter"/>
</dbReference>
<dbReference type="CDD" id="cd02027">
    <property type="entry name" value="APSK"/>
    <property type="match status" value="1"/>
</dbReference>
<dbReference type="AlphaFoldDB" id="A0A1G7MI19"/>
<keyword evidence="1" id="KW-0808">Transferase</keyword>
<dbReference type="GO" id="GO:0010134">
    <property type="term" value="P:sulfate assimilation via adenylyl sulfate reduction"/>
    <property type="evidence" value="ECO:0007669"/>
    <property type="project" value="TreeGrafter"/>
</dbReference>
<dbReference type="GO" id="GO:0004020">
    <property type="term" value="F:adenylylsulfate kinase activity"/>
    <property type="evidence" value="ECO:0007669"/>
    <property type="project" value="InterPro"/>
</dbReference>
<dbReference type="STRING" id="1391627.SAMN05216464_12198"/>
<evidence type="ECO:0000313" key="4">
    <source>
        <dbReference type="Proteomes" id="UP000199072"/>
    </source>
</evidence>
<dbReference type="PANTHER" id="PTHR42700:SF1">
    <property type="entry name" value="SULFATE ADENYLYLTRANSFERASE"/>
    <property type="match status" value="1"/>
</dbReference>
<protein>
    <submittedName>
        <fullName evidence="3">Adenylylsulfate kinase</fullName>
    </submittedName>
</protein>
<dbReference type="GO" id="GO:0005737">
    <property type="term" value="C:cytoplasm"/>
    <property type="evidence" value="ECO:0007669"/>
    <property type="project" value="TreeGrafter"/>
</dbReference>
<name>A0A1G7MI19_9SPHI</name>
<dbReference type="Pfam" id="PF01583">
    <property type="entry name" value="APS_kinase"/>
    <property type="match status" value="1"/>
</dbReference>
<evidence type="ECO:0000313" key="3">
    <source>
        <dbReference type="EMBL" id="SDF61266.1"/>
    </source>
</evidence>
<dbReference type="GO" id="GO:0004781">
    <property type="term" value="F:sulfate adenylyltransferase (ATP) activity"/>
    <property type="evidence" value="ECO:0007669"/>
    <property type="project" value="TreeGrafter"/>
</dbReference>
<dbReference type="Gene3D" id="3.40.50.300">
    <property type="entry name" value="P-loop containing nucleotide triphosphate hydrolases"/>
    <property type="match status" value="1"/>
</dbReference>
<sequence>MIILLCGLSGSGKTTLANSVKNGLTGAGILTEIIDADEYRQKLFTDLKYSKADRFENVRRLGFIANKFSTHGIVTIISAIMPYEDMRRELIETYDEVKLVHIDCSLQTLMDRDTKGLYQRALLPEGHPQRLCNLSGINDPFQPPHLPDVYINTQATGIAECTAQLSAYIQYHHHSSRKRSVAC</sequence>
<dbReference type="GO" id="GO:0005524">
    <property type="term" value="F:ATP binding"/>
    <property type="evidence" value="ECO:0007669"/>
    <property type="project" value="InterPro"/>
</dbReference>
<dbReference type="RefSeq" id="WP_091156623.1">
    <property type="nucleotide sequence ID" value="NZ_FNAI01000021.1"/>
</dbReference>
<evidence type="ECO:0000256" key="1">
    <source>
        <dbReference type="ARBA" id="ARBA00022679"/>
    </source>
</evidence>
<dbReference type="PANTHER" id="PTHR42700">
    <property type="entry name" value="SULFATE ADENYLYLTRANSFERASE"/>
    <property type="match status" value="1"/>
</dbReference>
<proteinExistence type="predicted"/>
<dbReference type="SUPFAM" id="SSF52540">
    <property type="entry name" value="P-loop containing nucleoside triphosphate hydrolases"/>
    <property type="match status" value="1"/>
</dbReference>
<feature type="domain" description="APS kinase" evidence="2">
    <location>
        <begin position="2"/>
        <end position="151"/>
    </location>
</feature>
<gene>
    <name evidence="3" type="ORF">SAMN05216464_12198</name>
</gene>
<keyword evidence="3" id="KW-0418">Kinase</keyword>
<evidence type="ECO:0000259" key="2">
    <source>
        <dbReference type="Pfam" id="PF01583"/>
    </source>
</evidence>
<dbReference type="Proteomes" id="UP000199072">
    <property type="component" value="Unassembled WGS sequence"/>
</dbReference>
<organism evidence="3 4">
    <name type="scientific">Mucilaginibacter pineti</name>
    <dbReference type="NCBI Taxonomy" id="1391627"/>
    <lineage>
        <taxon>Bacteria</taxon>
        <taxon>Pseudomonadati</taxon>
        <taxon>Bacteroidota</taxon>
        <taxon>Sphingobacteriia</taxon>
        <taxon>Sphingobacteriales</taxon>
        <taxon>Sphingobacteriaceae</taxon>
        <taxon>Mucilaginibacter</taxon>
    </lineage>
</organism>
<dbReference type="InterPro" id="IPR027417">
    <property type="entry name" value="P-loop_NTPase"/>
</dbReference>